<dbReference type="PROSITE" id="PS51257">
    <property type="entry name" value="PROKAR_LIPOPROTEIN"/>
    <property type="match status" value="1"/>
</dbReference>
<dbReference type="Gene3D" id="2.60.120.560">
    <property type="entry name" value="Exo-inulinase, domain 1"/>
    <property type="match status" value="1"/>
</dbReference>
<organism evidence="3 4">
    <name type="scientific">Robiginitalea myxolifaciens</name>
    <dbReference type="NCBI Taxonomy" id="400055"/>
    <lineage>
        <taxon>Bacteria</taxon>
        <taxon>Pseudomonadati</taxon>
        <taxon>Bacteroidota</taxon>
        <taxon>Flavobacteriia</taxon>
        <taxon>Flavobacteriales</taxon>
        <taxon>Flavobacteriaceae</taxon>
        <taxon>Robiginitalea</taxon>
    </lineage>
</organism>
<dbReference type="Proteomes" id="UP000199534">
    <property type="component" value="Unassembled WGS sequence"/>
</dbReference>
<accession>A0A1I6G149</accession>
<keyword evidence="1" id="KW-0732">Signal</keyword>
<dbReference type="InterPro" id="IPR010496">
    <property type="entry name" value="AL/BT2_dom"/>
</dbReference>
<name>A0A1I6G149_9FLAO</name>
<dbReference type="Pfam" id="PF06439">
    <property type="entry name" value="3keto-disac_hyd"/>
    <property type="match status" value="1"/>
</dbReference>
<feature type="domain" description="3-keto-alpha-glucoside-1,2-lyase/3-keto-2-hydroxy-glucal hydratase" evidence="2">
    <location>
        <begin position="54"/>
        <end position="276"/>
    </location>
</feature>
<evidence type="ECO:0000313" key="4">
    <source>
        <dbReference type="Proteomes" id="UP000199534"/>
    </source>
</evidence>
<dbReference type="OrthoDB" id="9806233at2"/>
<keyword evidence="4" id="KW-1185">Reference proteome</keyword>
<dbReference type="STRING" id="400055.SAMN04490243_1058"/>
<dbReference type="AlphaFoldDB" id="A0A1I6G149"/>
<gene>
    <name evidence="3" type="ORF">SAMN04490243_1058</name>
</gene>
<evidence type="ECO:0000313" key="3">
    <source>
        <dbReference type="EMBL" id="SFR35870.1"/>
    </source>
</evidence>
<reference evidence="3 4" key="1">
    <citation type="submission" date="2016-10" db="EMBL/GenBank/DDBJ databases">
        <authorList>
            <person name="de Groot N.N."/>
        </authorList>
    </citation>
    <scope>NUCLEOTIDE SEQUENCE [LARGE SCALE GENOMIC DNA]</scope>
    <source>
        <strain evidence="3 4">DSM 21019</strain>
    </source>
</reference>
<protein>
    <recommendedName>
        <fullName evidence="2">3-keto-alpha-glucoside-1,2-lyase/3-keto-2-hydroxy-glucal hydratase domain-containing protein</fullName>
    </recommendedName>
</protein>
<proteinExistence type="predicted"/>
<dbReference type="GO" id="GO:0016787">
    <property type="term" value="F:hydrolase activity"/>
    <property type="evidence" value="ECO:0007669"/>
    <property type="project" value="InterPro"/>
</dbReference>
<sequence>MKRNGISPAKFLGLALGLTILFFSSCKDKAATPSDEDANVETEVAADADAKDSDWIVLFDGTSLDGWRGYNAETMPPGWVIEDSVLTFKTELGLEQDYEGGKDIMYAAEEFDNFELYLEWKIPAGGNSGIFYHVQEGYDGPPVVAPEYQLIDDENYENIHDLTAYNTSLGYTDKPEELKPLQSTGADYAMHPPDPGKTLHPVGEWNSSKIVFTPERVEHWLNGEMILSFVPWDDAWYERKNDDKWKNSPDYGKFKSGYIALQDHASPIWFRNIKIKRL</sequence>
<dbReference type="RefSeq" id="WP_092981223.1">
    <property type="nucleotide sequence ID" value="NZ_FOYQ01000001.1"/>
</dbReference>
<evidence type="ECO:0000259" key="2">
    <source>
        <dbReference type="Pfam" id="PF06439"/>
    </source>
</evidence>
<evidence type="ECO:0000256" key="1">
    <source>
        <dbReference type="SAM" id="SignalP"/>
    </source>
</evidence>
<dbReference type="EMBL" id="FOYQ01000001">
    <property type="protein sequence ID" value="SFR35870.1"/>
    <property type="molecule type" value="Genomic_DNA"/>
</dbReference>
<feature type="signal peptide" evidence="1">
    <location>
        <begin position="1"/>
        <end position="30"/>
    </location>
</feature>
<feature type="chain" id="PRO_5011476615" description="3-keto-alpha-glucoside-1,2-lyase/3-keto-2-hydroxy-glucal hydratase domain-containing protein" evidence="1">
    <location>
        <begin position="31"/>
        <end position="278"/>
    </location>
</feature>